<evidence type="ECO:0000313" key="5">
    <source>
        <dbReference type="EMBL" id="KPJ06071.1"/>
    </source>
</evidence>
<protein>
    <recommendedName>
        <fullName evidence="4">Zinc finger PHD-type domain-containing protein</fullName>
    </recommendedName>
</protein>
<dbReference type="InParanoid" id="A0A194QRB1"/>
<gene>
    <name evidence="5" type="ORF">RR48_14513</name>
</gene>
<keyword evidence="2" id="KW-0863">Zinc-finger</keyword>
<keyword evidence="3" id="KW-0862">Zinc</keyword>
<dbReference type="PROSITE" id="PS01359">
    <property type="entry name" value="ZF_PHD_1"/>
    <property type="match status" value="1"/>
</dbReference>
<evidence type="ECO:0000313" key="6">
    <source>
        <dbReference type="Proteomes" id="UP000053240"/>
    </source>
</evidence>
<dbReference type="SMART" id="SM00249">
    <property type="entry name" value="PHD"/>
    <property type="match status" value="1"/>
</dbReference>
<dbReference type="Proteomes" id="UP000053240">
    <property type="component" value="Unassembled WGS sequence"/>
</dbReference>
<dbReference type="SUPFAM" id="SSF57903">
    <property type="entry name" value="FYVE/PHD zinc finger"/>
    <property type="match status" value="1"/>
</dbReference>
<dbReference type="InterPro" id="IPR011011">
    <property type="entry name" value="Znf_FYVE_PHD"/>
</dbReference>
<organism evidence="5 6">
    <name type="scientific">Papilio machaon</name>
    <name type="common">Old World swallowtail butterfly</name>
    <dbReference type="NCBI Taxonomy" id="76193"/>
    <lineage>
        <taxon>Eukaryota</taxon>
        <taxon>Metazoa</taxon>
        <taxon>Ecdysozoa</taxon>
        <taxon>Arthropoda</taxon>
        <taxon>Hexapoda</taxon>
        <taxon>Insecta</taxon>
        <taxon>Pterygota</taxon>
        <taxon>Neoptera</taxon>
        <taxon>Endopterygota</taxon>
        <taxon>Lepidoptera</taxon>
        <taxon>Glossata</taxon>
        <taxon>Ditrysia</taxon>
        <taxon>Papilionoidea</taxon>
        <taxon>Papilionidae</taxon>
        <taxon>Papilioninae</taxon>
        <taxon>Papilio</taxon>
    </lineage>
</organism>
<dbReference type="GO" id="GO:0008270">
    <property type="term" value="F:zinc ion binding"/>
    <property type="evidence" value="ECO:0007669"/>
    <property type="project" value="UniProtKB-KW"/>
</dbReference>
<dbReference type="AlphaFoldDB" id="A0A194QRB1"/>
<evidence type="ECO:0000256" key="3">
    <source>
        <dbReference type="ARBA" id="ARBA00022833"/>
    </source>
</evidence>
<evidence type="ECO:0000256" key="2">
    <source>
        <dbReference type="ARBA" id="ARBA00022771"/>
    </source>
</evidence>
<dbReference type="EMBL" id="KQ461198">
    <property type="protein sequence ID" value="KPJ06071.1"/>
    <property type="molecule type" value="Genomic_DNA"/>
</dbReference>
<reference evidence="5 6" key="1">
    <citation type="journal article" date="2015" name="Nat. Commun.">
        <title>Outbred genome sequencing and CRISPR/Cas9 gene editing in butterflies.</title>
        <authorList>
            <person name="Li X."/>
            <person name="Fan D."/>
            <person name="Zhang W."/>
            <person name="Liu G."/>
            <person name="Zhang L."/>
            <person name="Zhao L."/>
            <person name="Fang X."/>
            <person name="Chen L."/>
            <person name="Dong Y."/>
            <person name="Chen Y."/>
            <person name="Ding Y."/>
            <person name="Zhao R."/>
            <person name="Feng M."/>
            <person name="Zhu Y."/>
            <person name="Feng Y."/>
            <person name="Jiang X."/>
            <person name="Zhu D."/>
            <person name="Xiang H."/>
            <person name="Feng X."/>
            <person name="Li S."/>
            <person name="Wang J."/>
            <person name="Zhang G."/>
            <person name="Kronforst M.R."/>
            <person name="Wang W."/>
        </authorList>
    </citation>
    <scope>NUCLEOTIDE SEQUENCE [LARGE SCALE GENOMIC DNA]</scope>
    <source>
        <strain evidence="5">Ya'a_city_454_Pm</strain>
        <tissue evidence="5">Whole body</tissue>
    </source>
</reference>
<dbReference type="Gene3D" id="3.30.40.10">
    <property type="entry name" value="Zinc/RING finger domain, C3HC4 (zinc finger)"/>
    <property type="match status" value="1"/>
</dbReference>
<name>A0A194QRB1_PAPMA</name>
<accession>A0A194QRB1</accession>
<keyword evidence="6" id="KW-1185">Reference proteome</keyword>
<keyword evidence="1" id="KW-0479">Metal-binding</keyword>
<evidence type="ECO:0000256" key="1">
    <source>
        <dbReference type="ARBA" id="ARBA00022723"/>
    </source>
</evidence>
<dbReference type="InterPro" id="IPR019786">
    <property type="entry name" value="Zinc_finger_PHD-type_CS"/>
</dbReference>
<sequence length="106" mass="11566">MPKCRACGKYTANADCVRCTKCTNVYHRGCSGLPTGPIPLGFACHSCKAKNDVSSESSSPGDDIMAPGKGEAECTRMLGELIREVYMESHNVIIFYCVMWEGYCVN</sequence>
<feature type="domain" description="Zinc finger PHD-type" evidence="4">
    <location>
        <begin position="3"/>
        <end position="48"/>
    </location>
</feature>
<dbReference type="InterPro" id="IPR001965">
    <property type="entry name" value="Znf_PHD"/>
</dbReference>
<proteinExistence type="predicted"/>
<evidence type="ECO:0000259" key="4">
    <source>
        <dbReference type="SMART" id="SM00249"/>
    </source>
</evidence>
<dbReference type="InterPro" id="IPR013083">
    <property type="entry name" value="Znf_RING/FYVE/PHD"/>
</dbReference>